<proteinExistence type="predicted"/>
<dbReference type="EMBL" id="CP054544">
    <property type="protein sequence ID" value="QSL66607.1"/>
    <property type="molecule type" value="Genomic_DNA"/>
</dbReference>
<gene>
    <name evidence="2" type="ORF">MERGE_000989</name>
</gene>
<evidence type="ECO:0000259" key="1">
    <source>
        <dbReference type="PROSITE" id="PS50174"/>
    </source>
</evidence>
<sequence>MKWVKDINRFGFKHLLSYGWKPGLGLGKNYHGKVANISSFIQKKQFVSNSFSPVGLNDLNEILGRLNNQNFYTESHDLHNKHIIFSKTRMNTLGSSLSTRFVKGKSYKTEFTKHLHKV</sequence>
<dbReference type="InterPro" id="IPR000467">
    <property type="entry name" value="G_patch_dom"/>
</dbReference>
<dbReference type="Proteomes" id="UP000663699">
    <property type="component" value="Chromosome 13"/>
</dbReference>
<protein>
    <recommendedName>
        <fullName evidence="1">G-patch domain-containing protein</fullName>
    </recommendedName>
</protein>
<reference evidence="2" key="1">
    <citation type="submission" date="2020-06" db="EMBL/GenBank/DDBJ databases">
        <title>Genomes of multiple members of Pneumocystis genus reveal paths to human pathogen Pneumocystis jirovecii.</title>
        <authorList>
            <person name="Cisse O.H."/>
            <person name="Ma L."/>
            <person name="Dekker J."/>
            <person name="Khil P."/>
            <person name="Jo J."/>
            <person name="Brenchley J."/>
            <person name="Blair R."/>
            <person name="Pahar B."/>
            <person name="Chabe M."/>
            <person name="Van Rompay K.A."/>
            <person name="Keesler R."/>
            <person name="Sukura A."/>
            <person name="Hirsch V."/>
            <person name="Kutty G."/>
            <person name="Liu Y."/>
            <person name="Peng L."/>
            <person name="Chen J."/>
            <person name="Song J."/>
            <person name="Weissenbacher-Lang C."/>
            <person name="Xu J."/>
            <person name="Upham N.S."/>
            <person name="Stajich J.E."/>
            <person name="Cuomo C.A."/>
            <person name="Cushion M.T."/>
            <person name="Kovacs J.A."/>
        </authorList>
    </citation>
    <scope>NUCLEOTIDE SEQUENCE</scope>
    <source>
        <strain evidence="2">2A</strain>
    </source>
</reference>
<name>A0A899GDC5_9ASCO</name>
<evidence type="ECO:0000313" key="2">
    <source>
        <dbReference type="EMBL" id="QSL66607.1"/>
    </source>
</evidence>
<dbReference type="OrthoDB" id="29523at2759"/>
<dbReference type="PROSITE" id="PS50174">
    <property type="entry name" value="G_PATCH"/>
    <property type="match status" value="1"/>
</dbReference>
<evidence type="ECO:0000313" key="3">
    <source>
        <dbReference type="Proteomes" id="UP000663699"/>
    </source>
</evidence>
<dbReference type="AlphaFoldDB" id="A0A899GDC5"/>
<keyword evidence="3" id="KW-1185">Reference proteome</keyword>
<dbReference type="GO" id="GO:0003676">
    <property type="term" value="F:nucleic acid binding"/>
    <property type="evidence" value="ECO:0007669"/>
    <property type="project" value="InterPro"/>
</dbReference>
<dbReference type="Pfam" id="PF01585">
    <property type="entry name" value="G-patch"/>
    <property type="match status" value="1"/>
</dbReference>
<dbReference type="SMART" id="SM00443">
    <property type="entry name" value="G_patch"/>
    <property type="match status" value="1"/>
</dbReference>
<accession>A0A899GDC5</accession>
<organism evidence="2 3">
    <name type="scientific">Pneumocystis wakefieldiae</name>
    <dbReference type="NCBI Taxonomy" id="38082"/>
    <lineage>
        <taxon>Eukaryota</taxon>
        <taxon>Fungi</taxon>
        <taxon>Dikarya</taxon>
        <taxon>Ascomycota</taxon>
        <taxon>Taphrinomycotina</taxon>
        <taxon>Pneumocystomycetes</taxon>
        <taxon>Pneumocystaceae</taxon>
        <taxon>Pneumocystis</taxon>
    </lineage>
</organism>
<feature type="domain" description="G-patch" evidence="1">
    <location>
        <begin position="7"/>
        <end position="32"/>
    </location>
</feature>